<dbReference type="InParanoid" id="A0A3Q7GFF9"/>
<dbReference type="Proteomes" id="UP000004994">
    <property type="component" value="Chromosome 5"/>
</dbReference>
<proteinExistence type="predicted"/>
<name>A0A3Q7GFF9_SOLLC</name>
<organism evidence="2">
    <name type="scientific">Solanum lycopersicum</name>
    <name type="common">Tomato</name>
    <name type="synonym">Lycopersicon esculentum</name>
    <dbReference type="NCBI Taxonomy" id="4081"/>
    <lineage>
        <taxon>Eukaryota</taxon>
        <taxon>Viridiplantae</taxon>
        <taxon>Streptophyta</taxon>
        <taxon>Embryophyta</taxon>
        <taxon>Tracheophyta</taxon>
        <taxon>Spermatophyta</taxon>
        <taxon>Magnoliopsida</taxon>
        <taxon>eudicotyledons</taxon>
        <taxon>Gunneridae</taxon>
        <taxon>Pentapetalae</taxon>
        <taxon>asterids</taxon>
        <taxon>lamiids</taxon>
        <taxon>Solanales</taxon>
        <taxon>Solanaceae</taxon>
        <taxon>Solanoideae</taxon>
        <taxon>Solaneae</taxon>
        <taxon>Solanum</taxon>
        <taxon>Solanum subgen. Lycopersicon</taxon>
    </lineage>
</organism>
<keyword evidence="3" id="KW-1185">Reference proteome</keyword>
<accession>A0A3Q7GFF9</accession>
<reference evidence="2" key="1">
    <citation type="journal article" date="2012" name="Nature">
        <title>The tomato genome sequence provides insights into fleshy fruit evolution.</title>
        <authorList>
            <consortium name="Tomato Genome Consortium"/>
        </authorList>
    </citation>
    <scope>NUCLEOTIDE SEQUENCE [LARGE SCALE GENOMIC DNA]</scope>
    <source>
        <strain evidence="2">cv. Heinz 1706</strain>
    </source>
</reference>
<dbReference type="EnsemblPlants" id="Solyc05g023857.1.1">
    <property type="protein sequence ID" value="Solyc05g023857.1.1"/>
    <property type="gene ID" value="Solyc05g023857.1"/>
</dbReference>
<dbReference type="AlphaFoldDB" id="A0A3Q7GFF9"/>
<evidence type="ECO:0000313" key="3">
    <source>
        <dbReference type="Proteomes" id="UP000004994"/>
    </source>
</evidence>
<evidence type="ECO:0000256" key="1">
    <source>
        <dbReference type="SAM" id="MobiDB-lite"/>
    </source>
</evidence>
<dbReference type="Gramene" id="Solyc05g023857.1.1">
    <property type="protein sequence ID" value="Solyc05g023857.1.1"/>
    <property type="gene ID" value="Solyc05g023857.1"/>
</dbReference>
<feature type="compositionally biased region" description="Polar residues" evidence="1">
    <location>
        <begin position="52"/>
        <end position="70"/>
    </location>
</feature>
<evidence type="ECO:0000313" key="2">
    <source>
        <dbReference type="EnsemblPlants" id="Solyc05g023857.1.1"/>
    </source>
</evidence>
<sequence length="76" mass="8686">MVLDMNRHSKFSQKFSTIAFTFMEHYGASSSFSKDQMAPILNPLRIVQDPYKSSSSKPYEGQLNQPTICSTKHKQI</sequence>
<feature type="region of interest" description="Disordered" evidence="1">
    <location>
        <begin position="52"/>
        <end position="76"/>
    </location>
</feature>
<protein>
    <submittedName>
        <fullName evidence="2">Uncharacterized protein</fullName>
    </submittedName>
</protein>
<reference evidence="2" key="2">
    <citation type="submission" date="2019-01" db="UniProtKB">
        <authorList>
            <consortium name="EnsemblPlants"/>
        </authorList>
    </citation>
    <scope>IDENTIFICATION</scope>
    <source>
        <strain evidence="2">cv. Heinz 1706</strain>
    </source>
</reference>